<evidence type="ECO:0000313" key="1">
    <source>
        <dbReference type="EMBL" id="RXJ69475.1"/>
    </source>
</evidence>
<keyword evidence="2" id="KW-1185">Reference proteome</keyword>
<dbReference type="EMBL" id="PEIB01000055">
    <property type="protein sequence ID" value="RXJ69475.1"/>
    <property type="molecule type" value="Genomic_DNA"/>
</dbReference>
<comment type="caution">
    <text evidence="1">The sequence shown here is derived from an EMBL/GenBank/DDBJ whole genome shotgun (WGS) entry which is preliminary data.</text>
</comment>
<reference evidence="1 2" key="1">
    <citation type="submission" date="2017-10" db="EMBL/GenBank/DDBJ databases">
        <title>Nyctiphanis sp. nov., isolated from the stomach of the euphausiid Nyctiphanes simplex (Hansen, 1911) in the Gulf of California.</title>
        <authorList>
            <person name="Gomez-Gil B."/>
            <person name="Aguilar-Mendez M."/>
            <person name="Lopez-Cortes A."/>
            <person name="Gomez-Gutierrez J."/>
            <person name="Roque A."/>
            <person name="Lang E."/>
            <person name="Gonzalez-Castillo A."/>
        </authorList>
    </citation>
    <scope>NUCLEOTIDE SEQUENCE [LARGE SCALE GENOMIC DNA]</scope>
    <source>
        <strain evidence="1 2">CAIM 600</strain>
    </source>
</reference>
<dbReference type="Proteomes" id="UP000290287">
    <property type="component" value="Unassembled WGS sequence"/>
</dbReference>
<dbReference type="AlphaFoldDB" id="A0A4Q0YGV9"/>
<evidence type="ECO:0000313" key="2">
    <source>
        <dbReference type="Proteomes" id="UP000290287"/>
    </source>
</evidence>
<name>A0A4Q0YGV9_9GAMM</name>
<protein>
    <submittedName>
        <fullName evidence="1">Uncharacterized protein</fullName>
    </submittedName>
</protein>
<accession>A0A4Q0YGV9</accession>
<organism evidence="1 2">
    <name type="scientific">Veronia nyctiphanis</name>
    <dbReference type="NCBI Taxonomy" id="1278244"/>
    <lineage>
        <taxon>Bacteria</taxon>
        <taxon>Pseudomonadati</taxon>
        <taxon>Pseudomonadota</taxon>
        <taxon>Gammaproteobacteria</taxon>
        <taxon>Vibrionales</taxon>
        <taxon>Vibrionaceae</taxon>
        <taxon>Veronia</taxon>
    </lineage>
</organism>
<gene>
    <name evidence="1" type="ORF">CS022_23835</name>
</gene>
<sequence length="64" mass="7519">MLNQYLLELGFDISIFDPAVHPFQYDAEYHFSEDKEQKLYARTAQQKAASSVKLQLESYFTEKP</sequence>
<proteinExistence type="predicted"/>